<comment type="caution">
    <text evidence="1">The sequence shown here is derived from an EMBL/GenBank/DDBJ whole genome shotgun (WGS) entry which is preliminary data.</text>
</comment>
<dbReference type="EMBL" id="MU273734">
    <property type="protein sequence ID" value="KAI0028643.1"/>
    <property type="molecule type" value="Genomic_DNA"/>
</dbReference>
<gene>
    <name evidence="1" type="ORF">K488DRAFT_73616</name>
</gene>
<evidence type="ECO:0000313" key="2">
    <source>
        <dbReference type="Proteomes" id="UP000814128"/>
    </source>
</evidence>
<reference evidence="1" key="2">
    <citation type="journal article" date="2022" name="New Phytol.">
        <title>Evolutionary transition to the ectomycorrhizal habit in the genomes of a hyperdiverse lineage of mushroom-forming fungi.</title>
        <authorList>
            <person name="Looney B."/>
            <person name="Miyauchi S."/>
            <person name="Morin E."/>
            <person name="Drula E."/>
            <person name="Courty P.E."/>
            <person name="Kohler A."/>
            <person name="Kuo A."/>
            <person name="LaButti K."/>
            <person name="Pangilinan J."/>
            <person name="Lipzen A."/>
            <person name="Riley R."/>
            <person name="Andreopoulos W."/>
            <person name="He G."/>
            <person name="Johnson J."/>
            <person name="Nolan M."/>
            <person name="Tritt A."/>
            <person name="Barry K.W."/>
            <person name="Grigoriev I.V."/>
            <person name="Nagy L.G."/>
            <person name="Hibbett D."/>
            <person name="Henrissat B."/>
            <person name="Matheny P.B."/>
            <person name="Labbe J."/>
            <person name="Martin F.M."/>
        </authorList>
    </citation>
    <scope>NUCLEOTIDE SEQUENCE</scope>
    <source>
        <strain evidence="1">EC-137</strain>
    </source>
</reference>
<evidence type="ECO:0000313" key="1">
    <source>
        <dbReference type="EMBL" id="KAI0028643.1"/>
    </source>
</evidence>
<organism evidence="1 2">
    <name type="scientific">Vararia minispora EC-137</name>
    <dbReference type="NCBI Taxonomy" id="1314806"/>
    <lineage>
        <taxon>Eukaryota</taxon>
        <taxon>Fungi</taxon>
        <taxon>Dikarya</taxon>
        <taxon>Basidiomycota</taxon>
        <taxon>Agaricomycotina</taxon>
        <taxon>Agaricomycetes</taxon>
        <taxon>Russulales</taxon>
        <taxon>Lachnocladiaceae</taxon>
        <taxon>Vararia</taxon>
    </lineage>
</organism>
<protein>
    <submittedName>
        <fullName evidence="1">Uncharacterized protein</fullName>
    </submittedName>
</protein>
<reference evidence="1" key="1">
    <citation type="submission" date="2021-02" db="EMBL/GenBank/DDBJ databases">
        <authorList>
            <consortium name="DOE Joint Genome Institute"/>
            <person name="Ahrendt S."/>
            <person name="Looney B.P."/>
            <person name="Miyauchi S."/>
            <person name="Morin E."/>
            <person name="Drula E."/>
            <person name="Courty P.E."/>
            <person name="Chicoki N."/>
            <person name="Fauchery L."/>
            <person name="Kohler A."/>
            <person name="Kuo A."/>
            <person name="Labutti K."/>
            <person name="Pangilinan J."/>
            <person name="Lipzen A."/>
            <person name="Riley R."/>
            <person name="Andreopoulos W."/>
            <person name="He G."/>
            <person name="Johnson J."/>
            <person name="Barry K.W."/>
            <person name="Grigoriev I.V."/>
            <person name="Nagy L."/>
            <person name="Hibbett D."/>
            <person name="Henrissat B."/>
            <person name="Matheny P.B."/>
            <person name="Labbe J."/>
            <person name="Martin F."/>
        </authorList>
    </citation>
    <scope>NUCLEOTIDE SEQUENCE</scope>
    <source>
        <strain evidence="1">EC-137</strain>
    </source>
</reference>
<name>A0ACB8QA90_9AGAM</name>
<accession>A0ACB8QA90</accession>
<sequence>MDFSFTEAILVKKPSARATSCKPSRASLYIAKLGERESSACARRYPTRTTTALGVGQDRVAGQGTRAHRRPSLPSHAPPPSNVPHSAIDGNAARDVDDDGAGVATGRGRASAESGTNVRADVGDARPAADAASIAECETRGGRTKNGARADIGTGVGLVGADSSRERRLEMDPTAIVYGRDASTWRRSLSSLNSRGLIQCTFFEHSQAASMVHKSAGEKNRHRRLRTALETNPDRCLWHYWCTGAHVQLPECGRTLGYRMCCRMAHGYGQRTQIASLPHSDEESIPFLVRKKRRPPQTTASAATPMADFRNVDLFMLRQDMMKAERLCHKYIQRAAKAAADATDAQNLLKEVRESYERLEEQKAELIRIHEDAESLLNCLVELFRDGQYTCPLCRKDITRAPVSCFVVRDIVEAYERATEGGEMSSAEEGKGKGVASTNLHLVLINVYGSGDLRHCPTPVDVNALKYASLRETVAATGTAMRQRHLSSKPESDSEMATI</sequence>
<dbReference type="Proteomes" id="UP000814128">
    <property type="component" value="Unassembled WGS sequence"/>
</dbReference>
<keyword evidence="2" id="KW-1185">Reference proteome</keyword>
<proteinExistence type="predicted"/>